<dbReference type="EMBL" id="UYJE01010032">
    <property type="protein sequence ID" value="VDI79046.1"/>
    <property type="molecule type" value="Genomic_DNA"/>
</dbReference>
<reference evidence="1" key="1">
    <citation type="submission" date="2018-11" db="EMBL/GenBank/DDBJ databases">
        <authorList>
            <person name="Alioto T."/>
            <person name="Alioto T."/>
        </authorList>
    </citation>
    <scope>NUCLEOTIDE SEQUENCE</scope>
</reference>
<sequence>MKFRKLEEIVIDDLNTDINCSNFMPSQTASLDELVSTYDSVLEKHAPIQSKTITLRPNTEWHASELRTAKTERRKAEPKMRKIKLEVHKQLYKEQCIKTHKLLLKCRTDYYSDKILEIGCDQKKLLNLTNKLMGNTKTIVLPSRECDKDISKRFGDYFLNENETIMRHLSSEGDSSLNGNDAFCADVMFDGQALTVVLASASRQFDRPCYLLLVIAPNGLSSDADLANPSADERCSILILSVETLHFLAGALSGRQFLPLNEGNAS</sequence>
<evidence type="ECO:0000313" key="2">
    <source>
        <dbReference type="Proteomes" id="UP000596742"/>
    </source>
</evidence>
<gene>
    <name evidence="1" type="ORF">MGAL_10B072287</name>
</gene>
<dbReference type="OrthoDB" id="10066052at2759"/>
<dbReference type="PANTHER" id="PTHR46670">
    <property type="entry name" value="ENDO/EXONUCLEASE/PHOSPHATASE DOMAIN-CONTAINING PROTEIN"/>
    <property type="match status" value="1"/>
</dbReference>
<comment type="caution">
    <text evidence="1">The sequence shown here is derived from an EMBL/GenBank/DDBJ whole genome shotgun (WGS) entry which is preliminary data.</text>
</comment>
<accession>A0A8B6HGY5</accession>
<dbReference type="Proteomes" id="UP000596742">
    <property type="component" value="Unassembled WGS sequence"/>
</dbReference>
<organism evidence="1 2">
    <name type="scientific">Mytilus galloprovincialis</name>
    <name type="common">Mediterranean mussel</name>
    <dbReference type="NCBI Taxonomy" id="29158"/>
    <lineage>
        <taxon>Eukaryota</taxon>
        <taxon>Metazoa</taxon>
        <taxon>Spiralia</taxon>
        <taxon>Lophotrochozoa</taxon>
        <taxon>Mollusca</taxon>
        <taxon>Bivalvia</taxon>
        <taxon>Autobranchia</taxon>
        <taxon>Pteriomorphia</taxon>
        <taxon>Mytilida</taxon>
        <taxon>Mytiloidea</taxon>
        <taxon>Mytilidae</taxon>
        <taxon>Mytilinae</taxon>
        <taxon>Mytilus</taxon>
    </lineage>
</organism>
<keyword evidence="2" id="KW-1185">Reference proteome</keyword>
<dbReference type="AlphaFoldDB" id="A0A8B6HGY5"/>
<name>A0A8B6HGY5_MYTGA</name>
<proteinExistence type="predicted"/>
<dbReference type="PANTHER" id="PTHR46670:SF3">
    <property type="entry name" value="ENDONUCLEASE_EXONUCLEASE_PHOSPHATASE DOMAIN-CONTAINING PROTEIN"/>
    <property type="match status" value="1"/>
</dbReference>
<protein>
    <submittedName>
        <fullName evidence="1">Uncharacterized protein</fullName>
    </submittedName>
</protein>
<evidence type="ECO:0000313" key="1">
    <source>
        <dbReference type="EMBL" id="VDI79046.1"/>
    </source>
</evidence>